<accession>A0AAN5CAH9</accession>
<sequence length="65" mass="7641">SSFRMIRSLFLFVLLTSLATAFILQELPLDRFERSDSTFSRESRYPWRLLPNRYMIAGGIRPDAN</sequence>
<keyword evidence="3" id="KW-1185">Reference proteome</keyword>
<evidence type="ECO:0000256" key="1">
    <source>
        <dbReference type="SAM" id="SignalP"/>
    </source>
</evidence>
<gene>
    <name evidence="2" type="ORF">PMAYCL1PPCAC_07010</name>
</gene>
<reference evidence="3" key="1">
    <citation type="submission" date="2022-10" db="EMBL/GenBank/DDBJ databases">
        <title>Genome assembly of Pristionchus species.</title>
        <authorList>
            <person name="Yoshida K."/>
            <person name="Sommer R.J."/>
        </authorList>
    </citation>
    <scope>NUCLEOTIDE SEQUENCE [LARGE SCALE GENOMIC DNA]</scope>
    <source>
        <strain evidence="3">RS5460</strain>
    </source>
</reference>
<feature type="non-terminal residue" evidence="2">
    <location>
        <position position="1"/>
    </location>
</feature>
<protein>
    <submittedName>
        <fullName evidence="2">Uncharacterized protein</fullName>
    </submittedName>
</protein>
<dbReference type="EMBL" id="BTRK01000002">
    <property type="protein sequence ID" value="GMR36815.1"/>
    <property type="molecule type" value="Genomic_DNA"/>
</dbReference>
<organism evidence="2 3">
    <name type="scientific">Pristionchus mayeri</name>
    <dbReference type="NCBI Taxonomy" id="1317129"/>
    <lineage>
        <taxon>Eukaryota</taxon>
        <taxon>Metazoa</taxon>
        <taxon>Ecdysozoa</taxon>
        <taxon>Nematoda</taxon>
        <taxon>Chromadorea</taxon>
        <taxon>Rhabditida</taxon>
        <taxon>Rhabditina</taxon>
        <taxon>Diplogasteromorpha</taxon>
        <taxon>Diplogasteroidea</taxon>
        <taxon>Neodiplogasteridae</taxon>
        <taxon>Pristionchus</taxon>
    </lineage>
</organism>
<feature type="signal peptide" evidence="1">
    <location>
        <begin position="1"/>
        <end position="21"/>
    </location>
</feature>
<evidence type="ECO:0000313" key="3">
    <source>
        <dbReference type="Proteomes" id="UP001328107"/>
    </source>
</evidence>
<dbReference type="Proteomes" id="UP001328107">
    <property type="component" value="Unassembled WGS sequence"/>
</dbReference>
<feature type="chain" id="PRO_5042900552" evidence="1">
    <location>
        <begin position="22"/>
        <end position="65"/>
    </location>
</feature>
<name>A0AAN5CAH9_9BILA</name>
<keyword evidence="1" id="KW-0732">Signal</keyword>
<dbReference type="AlphaFoldDB" id="A0AAN5CAH9"/>
<comment type="caution">
    <text evidence="2">The sequence shown here is derived from an EMBL/GenBank/DDBJ whole genome shotgun (WGS) entry which is preliminary data.</text>
</comment>
<proteinExistence type="predicted"/>
<evidence type="ECO:0000313" key="2">
    <source>
        <dbReference type="EMBL" id="GMR36815.1"/>
    </source>
</evidence>